<dbReference type="PANTHER" id="PTHR33116">
    <property type="entry name" value="REVERSE TRANSCRIPTASE ZINC-BINDING DOMAIN-CONTAINING PROTEIN-RELATED-RELATED"/>
    <property type="match status" value="1"/>
</dbReference>
<dbReference type="PANTHER" id="PTHR33116:SF84">
    <property type="entry name" value="RNA-DIRECTED DNA POLYMERASE"/>
    <property type="match status" value="1"/>
</dbReference>
<evidence type="ECO:0000313" key="2">
    <source>
        <dbReference type="EMBL" id="MPA65393.1"/>
    </source>
</evidence>
<evidence type="ECO:0000259" key="1">
    <source>
        <dbReference type="Pfam" id="PF13966"/>
    </source>
</evidence>
<name>A0A5B7BDA2_DAVIN</name>
<accession>A0A5B7BDA2</accession>
<dbReference type="EMBL" id="GHES01034834">
    <property type="protein sequence ID" value="MPA65393.1"/>
    <property type="molecule type" value="Transcribed_RNA"/>
</dbReference>
<gene>
    <name evidence="2" type="ORF">Din_034834</name>
</gene>
<sequence length="402" mass="47290">MQVYWASLFILPKKVIDQVEQNLRRFLWTGTEMKKSGAKVAWKDVTLPKEVGGLGIKKVSEWNLAANFKHLWNLIQPHSKSPWVQWVKINLLKRKHLWEIKRPPECSWIWGKLLKLRDRFKTLVQHIVGNGMSTSLWFDQWLPEGSIWDRMGERVIYDSGLPREATVSSIIQSSKWCWPIANSPHLMDLKENMPANPCANNPDQVRWLPSSSGVFTICSAWNCIRTRNQKTNWWRFPNSIPTCSFVLWMAIREKLNTQDRILSYGGIPSMSCVFCAQPVESHDHLFFQCIFTKELWLHLLARCELVWIEDNWQHTIEWARTKLCGKTLKHYIGKLVFSITVYTIWLERNRRTFAHEHKDMPRLITDIQNLVKGRLMGARGFPRSTMHLRLQSMWGLHDGIYI</sequence>
<reference evidence="2" key="1">
    <citation type="submission" date="2019-08" db="EMBL/GenBank/DDBJ databases">
        <title>Reference gene set and small RNA set construction with multiple tissues from Davidia involucrata Baill.</title>
        <authorList>
            <person name="Yang H."/>
            <person name="Zhou C."/>
            <person name="Li G."/>
            <person name="Wang J."/>
            <person name="Gao P."/>
            <person name="Wang M."/>
            <person name="Wang R."/>
            <person name="Zhao Y."/>
        </authorList>
    </citation>
    <scope>NUCLEOTIDE SEQUENCE</scope>
    <source>
        <tissue evidence="2">Mixed with DoveR01_LX</tissue>
    </source>
</reference>
<protein>
    <recommendedName>
        <fullName evidence="1">Reverse transcriptase zinc-binding domain-containing protein</fullName>
    </recommendedName>
</protein>
<dbReference type="Pfam" id="PF13966">
    <property type="entry name" value="zf-RVT"/>
    <property type="match status" value="1"/>
</dbReference>
<dbReference type="AlphaFoldDB" id="A0A5B7BDA2"/>
<proteinExistence type="predicted"/>
<feature type="domain" description="Reverse transcriptase zinc-binding" evidence="1">
    <location>
        <begin position="215"/>
        <end position="296"/>
    </location>
</feature>
<dbReference type="InterPro" id="IPR026960">
    <property type="entry name" value="RVT-Znf"/>
</dbReference>
<organism evidence="2">
    <name type="scientific">Davidia involucrata</name>
    <name type="common">Dove tree</name>
    <dbReference type="NCBI Taxonomy" id="16924"/>
    <lineage>
        <taxon>Eukaryota</taxon>
        <taxon>Viridiplantae</taxon>
        <taxon>Streptophyta</taxon>
        <taxon>Embryophyta</taxon>
        <taxon>Tracheophyta</taxon>
        <taxon>Spermatophyta</taxon>
        <taxon>Magnoliopsida</taxon>
        <taxon>eudicotyledons</taxon>
        <taxon>Gunneridae</taxon>
        <taxon>Pentapetalae</taxon>
        <taxon>asterids</taxon>
        <taxon>Cornales</taxon>
        <taxon>Nyssaceae</taxon>
        <taxon>Davidia</taxon>
    </lineage>
</organism>